<reference evidence="1" key="1">
    <citation type="journal article" date="2020" name="Stud. Mycol.">
        <title>101 Dothideomycetes genomes: a test case for predicting lifestyles and emergence of pathogens.</title>
        <authorList>
            <person name="Haridas S."/>
            <person name="Albert R."/>
            <person name="Binder M."/>
            <person name="Bloem J."/>
            <person name="Labutti K."/>
            <person name="Salamov A."/>
            <person name="Andreopoulos B."/>
            <person name="Baker S."/>
            <person name="Barry K."/>
            <person name="Bills G."/>
            <person name="Bluhm B."/>
            <person name="Cannon C."/>
            <person name="Castanera R."/>
            <person name="Culley D."/>
            <person name="Daum C."/>
            <person name="Ezra D."/>
            <person name="Gonzalez J."/>
            <person name="Henrissat B."/>
            <person name="Kuo A."/>
            <person name="Liang C."/>
            <person name="Lipzen A."/>
            <person name="Lutzoni F."/>
            <person name="Magnuson J."/>
            <person name="Mondo S."/>
            <person name="Nolan M."/>
            <person name="Ohm R."/>
            <person name="Pangilinan J."/>
            <person name="Park H.-J."/>
            <person name="Ramirez L."/>
            <person name="Alfaro M."/>
            <person name="Sun H."/>
            <person name="Tritt A."/>
            <person name="Yoshinaga Y."/>
            <person name="Zwiers L.-H."/>
            <person name="Turgeon B."/>
            <person name="Goodwin S."/>
            <person name="Spatafora J."/>
            <person name="Crous P."/>
            <person name="Grigoriev I."/>
        </authorList>
    </citation>
    <scope>NUCLEOTIDE SEQUENCE</scope>
    <source>
        <strain evidence="1">ATCC 200398</strain>
    </source>
</reference>
<sequence length="279" mass="31186">MPGQLRDFVTIETLAAALSKFCILGLRNGTYWLTVHGSFVACTTHEYVLAARITDLVISFNVGAAFNVLDSVELSYAQLQLQPVAANGKAWLGADRLWIALTPTPLATSFHRHMRSHKNHMHTSESTEIIALPLGILDLCQPFCALVNRPLLIYVFTMSSLAFRPRGLIKSPIMEVLYRKAHIANVFTGITDPKEYETTALAEVMFYTEFTVAENFIVNIQYPPAPGSTLGAAMPSDIWKRTRTNQAFSLKALEKQASDYCKVYLEREHDIPFVMEILA</sequence>
<evidence type="ECO:0000313" key="1">
    <source>
        <dbReference type="EMBL" id="KAF2466833.1"/>
    </source>
</evidence>
<accession>A0ACB6QIR3</accession>
<evidence type="ECO:0000313" key="2">
    <source>
        <dbReference type="Proteomes" id="UP000799755"/>
    </source>
</evidence>
<dbReference type="Proteomes" id="UP000799755">
    <property type="component" value="Unassembled WGS sequence"/>
</dbReference>
<organism evidence="1 2">
    <name type="scientific">Lindgomyces ingoldianus</name>
    <dbReference type="NCBI Taxonomy" id="673940"/>
    <lineage>
        <taxon>Eukaryota</taxon>
        <taxon>Fungi</taxon>
        <taxon>Dikarya</taxon>
        <taxon>Ascomycota</taxon>
        <taxon>Pezizomycotina</taxon>
        <taxon>Dothideomycetes</taxon>
        <taxon>Pleosporomycetidae</taxon>
        <taxon>Pleosporales</taxon>
        <taxon>Lindgomycetaceae</taxon>
        <taxon>Lindgomyces</taxon>
    </lineage>
</organism>
<dbReference type="EMBL" id="MU003523">
    <property type="protein sequence ID" value="KAF2466833.1"/>
    <property type="molecule type" value="Genomic_DNA"/>
</dbReference>
<comment type="caution">
    <text evidence="1">The sequence shown here is derived from an EMBL/GenBank/DDBJ whole genome shotgun (WGS) entry which is preliminary data.</text>
</comment>
<name>A0ACB6QIR3_9PLEO</name>
<protein>
    <submittedName>
        <fullName evidence="1">Uncharacterized protein</fullName>
    </submittedName>
</protein>
<gene>
    <name evidence="1" type="ORF">BDR25DRAFT_359338</name>
</gene>
<keyword evidence="2" id="KW-1185">Reference proteome</keyword>
<proteinExistence type="predicted"/>